<dbReference type="InterPro" id="IPR011250">
    <property type="entry name" value="OMP/PagP_B-barrel"/>
</dbReference>
<dbReference type="SUPFAM" id="SSF56925">
    <property type="entry name" value="OMPA-like"/>
    <property type="match status" value="1"/>
</dbReference>
<keyword evidence="10" id="KW-1185">Reference proteome</keyword>
<dbReference type="Gene3D" id="2.40.160.20">
    <property type="match status" value="1"/>
</dbReference>
<comment type="similarity">
    <text evidence="2">Belongs to the opacity porin family.</text>
</comment>
<evidence type="ECO:0000256" key="4">
    <source>
        <dbReference type="ARBA" id="ARBA00022692"/>
    </source>
</evidence>
<keyword evidence="5" id="KW-0472">Membrane</keyword>
<evidence type="ECO:0000313" key="9">
    <source>
        <dbReference type="EMBL" id="VEJ21493.1"/>
    </source>
</evidence>
<accession>A0A3S5F6J8</accession>
<dbReference type="GO" id="GO:0009279">
    <property type="term" value="C:cell outer membrane"/>
    <property type="evidence" value="ECO:0007669"/>
    <property type="project" value="UniProtKB-SubCell"/>
</dbReference>
<keyword evidence="7" id="KW-0732">Signal</keyword>
<dbReference type="EMBL" id="LR134516">
    <property type="protein sequence ID" value="VEJ21493.1"/>
    <property type="molecule type" value="Genomic_DNA"/>
</dbReference>
<evidence type="ECO:0000256" key="6">
    <source>
        <dbReference type="ARBA" id="ARBA00023237"/>
    </source>
</evidence>
<dbReference type="InterPro" id="IPR003394">
    <property type="entry name" value="Porin_opacity"/>
</dbReference>
<dbReference type="AlphaFoldDB" id="A0A3S5F6J8"/>
<dbReference type="STRING" id="326522.BWD08_10250"/>
<feature type="domain" description="Porin opacity type" evidence="8">
    <location>
        <begin position="56"/>
        <end position="209"/>
    </location>
</feature>
<dbReference type="KEGG" id="nani:NCTC12227_01234"/>
<keyword evidence="4" id="KW-0812">Transmembrane</keyword>
<evidence type="ECO:0000259" key="8">
    <source>
        <dbReference type="Pfam" id="PF02462"/>
    </source>
</evidence>
<reference evidence="9 10" key="1">
    <citation type="submission" date="2018-12" db="EMBL/GenBank/DDBJ databases">
        <authorList>
            <consortium name="Pathogen Informatics"/>
        </authorList>
    </citation>
    <scope>NUCLEOTIDE SEQUENCE [LARGE SCALE GENOMIC DNA]</scope>
    <source>
        <strain evidence="9 10">NCTC12227</strain>
    </source>
</reference>
<comment type="subcellular location">
    <subcellularLocation>
        <location evidence="1">Cell outer membrane</location>
    </subcellularLocation>
</comment>
<evidence type="ECO:0000256" key="3">
    <source>
        <dbReference type="ARBA" id="ARBA00022452"/>
    </source>
</evidence>
<organism evidence="9 10">
    <name type="scientific">Neisseria animaloris</name>
    <dbReference type="NCBI Taxonomy" id="326522"/>
    <lineage>
        <taxon>Bacteria</taxon>
        <taxon>Pseudomonadati</taxon>
        <taxon>Pseudomonadota</taxon>
        <taxon>Betaproteobacteria</taxon>
        <taxon>Neisseriales</taxon>
        <taxon>Neisseriaceae</taxon>
        <taxon>Neisseria</taxon>
    </lineage>
</organism>
<proteinExistence type="inferred from homology"/>
<keyword evidence="3" id="KW-1134">Transmembrane beta strand</keyword>
<evidence type="ECO:0000256" key="7">
    <source>
        <dbReference type="SAM" id="SignalP"/>
    </source>
</evidence>
<dbReference type="OrthoDB" id="6648740at2"/>
<keyword evidence="6" id="KW-0998">Cell outer membrane</keyword>
<dbReference type="Pfam" id="PF02462">
    <property type="entry name" value="Opacity"/>
    <property type="match status" value="1"/>
</dbReference>
<evidence type="ECO:0000256" key="5">
    <source>
        <dbReference type="ARBA" id="ARBA00023136"/>
    </source>
</evidence>
<sequence length="209" mass="23986">MKTRILLTVFFLASAVPVYAESGIYLQPEVAFSRIKIESDKNLEYSKDSFSPRITAGYDFGNNFRIGVDYTHYRPLNFSDSGTFNYRIKKLKTTIKLKYQDEGKVGFKSFGISTIYDFPASERVKPYLGVRVGFNRIEVDVKKTFPQVGRTKFFHKEKDGVGAGVLAGVGFKINEKITLDAGYRYNYWGKFQDVKLHRNEFATGLRIKF</sequence>
<gene>
    <name evidence="9" type="primary">piiC</name>
    <name evidence="9" type="ORF">NCTC12227_01234</name>
</gene>
<evidence type="ECO:0000256" key="1">
    <source>
        <dbReference type="ARBA" id="ARBA00004442"/>
    </source>
</evidence>
<evidence type="ECO:0000256" key="2">
    <source>
        <dbReference type="ARBA" id="ARBA00009830"/>
    </source>
</evidence>
<feature type="signal peptide" evidence="7">
    <location>
        <begin position="1"/>
        <end position="20"/>
    </location>
</feature>
<dbReference type="Proteomes" id="UP000268229">
    <property type="component" value="Chromosome"/>
</dbReference>
<feature type="chain" id="PRO_5018592779" evidence="7">
    <location>
        <begin position="21"/>
        <end position="209"/>
    </location>
</feature>
<dbReference type="GO" id="GO:0015288">
    <property type="term" value="F:porin activity"/>
    <property type="evidence" value="ECO:0007669"/>
    <property type="project" value="InterPro"/>
</dbReference>
<protein>
    <submittedName>
        <fullName evidence="9">Opacity porin family protein</fullName>
    </submittedName>
</protein>
<dbReference type="RefSeq" id="WP_126304756.1">
    <property type="nucleotide sequence ID" value="NZ_LR134516.1"/>
</dbReference>
<evidence type="ECO:0000313" key="10">
    <source>
        <dbReference type="Proteomes" id="UP000268229"/>
    </source>
</evidence>
<name>A0A3S5F6J8_9NEIS</name>